<dbReference type="InterPro" id="IPR004158">
    <property type="entry name" value="DUF247_pln"/>
</dbReference>
<dbReference type="STRING" id="81985.R0F9Q1"/>
<dbReference type="AlphaFoldDB" id="R0F9Q1"/>
<reference evidence="3" key="1">
    <citation type="journal article" date="2013" name="Nat. Genet.">
        <title>The Capsella rubella genome and the genomic consequences of rapid mating system evolution.</title>
        <authorList>
            <person name="Slotte T."/>
            <person name="Hazzouri K.M."/>
            <person name="Agren J.A."/>
            <person name="Koenig D."/>
            <person name="Maumus F."/>
            <person name="Guo Y.L."/>
            <person name="Steige K."/>
            <person name="Platts A.E."/>
            <person name="Escobar J.S."/>
            <person name="Newman L.K."/>
            <person name="Wang W."/>
            <person name="Mandakova T."/>
            <person name="Vello E."/>
            <person name="Smith L.M."/>
            <person name="Henz S.R."/>
            <person name="Steffen J."/>
            <person name="Takuno S."/>
            <person name="Brandvain Y."/>
            <person name="Coop G."/>
            <person name="Andolfatto P."/>
            <person name="Hu T.T."/>
            <person name="Blanchette M."/>
            <person name="Clark R.M."/>
            <person name="Quesneville H."/>
            <person name="Nordborg M."/>
            <person name="Gaut B.S."/>
            <person name="Lysak M.A."/>
            <person name="Jenkins J."/>
            <person name="Grimwood J."/>
            <person name="Chapman J."/>
            <person name="Prochnik S."/>
            <person name="Shu S."/>
            <person name="Rokhsar D."/>
            <person name="Schmutz J."/>
            <person name="Weigel D."/>
            <person name="Wright S.I."/>
        </authorList>
    </citation>
    <scope>NUCLEOTIDE SEQUENCE [LARGE SCALE GENOMIC DNA]</scope>
    <source>
        <strain evidence="3">cv. Monte Gargano</strain>
    </source>
</reference>
<accession>R0F9Q1</accession>
<dbReference type="PANTHER" id="PTHR31170">
    <property type="entry name" value="BNAC04G53230D PROTEIN"/>
    <property type="match status" value="1"/>
</dbReference>
<keyword evidence="3" id="KW-1185">Reference proteome</keyword>
<dbReference type="Pfam" id="PF03140">
    <property type="entry name" value="DUF247"/>
    <property type="match status" value="1"/>
</dbReference>
<gene>
    <name evidence="2" type="ORF">CARUB_v10006942mg</name>
</gene>
<sequence length="395" mass="45532">ERMDPNEADDSLVESIKAKLDSLSSLTTHCCIYKVPNKLRRLNPDAYTPRLVSFGPFHRGKEALQAIEEHKYRYLQSFILRTNSSLEDIVRVVRTWEQKARRCYAEDVKLNSDEFVEMLVVDGSFLVELLLRSHYPGLGGERDRIFGNSMTITDVCRDMILIENQLPFFVLVQRHFSCFLSNIDDEMLTSEPEHFVDLLRSCYLPRVPDRLKETTLKIDNTPEAAELHTAGIKFKPAETSCILDISFADEVLKIPTIFIDDLTESLYRNIIAFEQCHCSDKNFLHYIRLLGCFIKSSTDAKLLIRSGIIVNNLGNAGDVSKLFNSIYKEVIFGRRFYFQTLSENLQAYCNTPWNRWKAILRRDYFHNPWSLASVLAALLLLFLTFIQAVCSILAL</sequence>
<keyword evidence="1" id="KW-0472">Membrane</keyword>
<evidence type="ECO:0000313" key="2">
    <source>
        <dbReference type="EMBL" id="EOA18401.1"/>
    </source>
</evidence>
<proteinExistence type="predicted"/>
<feature type="non-terminal residue" evidence="2">
    <location>
        <position position="1"/>
    </location>
</feature>
<keyword evidence="1" id="KW-1133">Transmembrane helix</keyword>
<keyword evidence="1" id="KW-0812">Transmembrane</keyword>
<dbReference type="eggNOG" id="ENOG502RY48">
    <property type="taxonomic scope" value="Eukaryota"/>
</dbReference>
<evidence type="ECO:0000256" key="1">
    <source>
        <dbReference type="SAM" id="Phobius"/>
    </source>
</evidence>
<organism evidence="2 3">
    <name type="scientific">Capsella rubella</name>
    <dbReference type="NCBI Taxonomy" id="81985"/>
    <lineage>
        <taxon>Eukaryota</taxon>
        <taxon>Viridiplantae</taxon>
        <taxon>Streptophyta</taxon>
        <taxon>Embryophyta</taxon>
        <taxon>Tracheophyta</taxon>
        <taxon>Spermatophyta</taxon>
        <taxon>Magnoliopsida</taxon>
        <taxon>eudicotyledons</taxon>
        <taxon>Gunneridae</taxon>
        <taxon>Pentapetalae</taxon>
        <taxon>rosids</taxon>
        <taxon>malvids</taxon>
        <taxon>Brassicales</taxon>
        <taxon>Brassicaceae</taxon>
        <taxon>Camelineae</taxon>
        <taxon>Capsella</taxon>
    </lineage>
</organism>
<dbReference type="PANTHER" id="PTHR31170:SF25">
    <property type="entry name" value="BNAA09G04570D PROTEIN"/>
    <property type="match status" value="1"/>
</dbReference>
<name>R0F9Q1_9BRAS</name>
<protein>
    <submittedName>
        <fullName evidence="2">Uncharacterized protein</fullName>
    </submittedName>
</protein>
<feature type="transmembrane region" description="Helical" evidence="1">
    <location>
        <begin position="369"/>
        <end position="394"/>
    </location>
</feature>
<dbReference type="Proteomes" id="UP000029121">
    <property type="component" value="Unassembled WGS sequence"/>
</dbReference>
<evidence type="ECO:0000313" key="3">
    <source>
        <dbReference type="Proteomes" id="UP000029121"/>
    </source>
</evidence>
<dbReference type="EMBL" id="KB870811">
    <property type="protein sequence ID" value="EOA18401.1"/>
    <property type="molecule type" value="Genomic_DNA"/>
</dbReference>